<organism evidence="5 6">
    <name type="scientific">Acidocella aminolytica 101 = DSM 11237</name>
    <dbReference type="NCBI Taxonomy" id="1120923"/>
    <lineage>
        <taxon>Bacteria</taxon>
        <taxon>Pseudomonadati</taxon>
        <taxon>Pseudomonadota</taxon>
        <taxon>Alphaproteobacteria</taxon>
        <taxon>Acetobacterales</taxon>
        <taxon>Acidocellaceae</taxon>
        <taxon>Acidocella</taxon>
    </lineage>
</organism>
<dbReference type="Gene3D" id="1.10.10.60">
    <property type="entry name" value="Homeodomain-like"/>
    <property type="match status" value="1"/>
</dbReference>
<keyword evidence="1" id="KW-0805">Transcription regulation</keyword>
<keyword evidence="3" id="KW-0804">Transcription</keyword>
<keyword evidence="2" id="KW-0238">DNA-binding</keyword>
<keyword evidence="6" id="KW-1185">Reference proteome</keyword>
<feature type="domain" description="HTH araC/xylS-type" evidence="4">
    <location>
        <begin position="193"/>
        <end position="291"/>
    </location>
</feature>
<sequence length="293" mass="33557">MKQQVEFKIPHFYLYGDPHSDVDMNLLHAEPIRDRSSVNDWTIRTHVHPDHAQLLLVTKGGGWIRMEARRYDVVAPALVVIPLACVHDMEFSAGTDGEVITVSKGYLAEPLFNSPELLASLNRPSVHVFDEEEVWEQLVKAFSKLRQEFIWRATFRRQAITALLLHIFVHAARLSEAALGVELRLDRNYDLLNRFRALLEQDFRQQKRLEYYSGVLGVTVPRLNAACKARAGKAASRLLHERVIIEAKRILLYSGLSVAEVGHQLGFEDPAYFNRFFSQRVGQPPAAYRQESR</sequence>
<evidence type="ECO:0000256" key="1">
    <source>
        <dbReference type="ARBA" id="ARBA00023015"/>
    </source>
</evidence>
<evidence type="ECO:0000313" key="6">
    <source>
        <dbReference type="Proteomes" id="UP000032668"/>
    </source>
</evidence>
<dbReference type="PANTHER" id="PTHR43280">
    <property type="entry name" value="ARAC-FAMILY TRANSCRIPTIONAL REGULATOR"/>
    <property type="match status" value="1"/>
</dbReference>
<dbReference type="AlphaFoldDB" id="A0A0D6PLL9"/>
<evidence type="ECO:0000256" key="3">
    <source>
        <dbReference type="ARBA" id="ARBA00023163"/>
    </source>
</evidence>
<gene>
    <name evidence="5" type="ORF">Aam_158_002</name>
</gene>
<proteinExistence type="predicted"/>
<dbReference type="PROSITE" id="PS01124">
    <property type="entry name" value="HTH_ARAC_FAMILY_2"/>
    <property type="match status" value="1"/>
</dbReference>
<comment type="caution">
    <text evidence="5">The sequence shown here is derived from an EMBL/GenBank/DDBJ whole genome shotgun (WGS) entry which is preliminary data.</text>
</comment>
<dbReference type="InterPro" id="IPR009057">
    <property type="entry name" value="Homeodomain-like_sf"/>
</dbReference>
<name>A0A0D6PLL9_9PROT</name>
<dbReference type="InterPro" id="IPR018060">
    <property type="entry name" value="HTH_AraC"/>
</dbReference>
<dbReference type="InterPro" id="IPR014710">
    <property type="entry name" value="RmlC-like_jellyroll"/>
</dbReference>
<dbReference type="SUPFAM" id="SSF46689">
    <property type="entry name" value="Homeodomain-like"/>
    <property type="match status" value="1"/>
</dbReference>
<accession>A0A0D6PLL9</accession>
<dbReference type="SMART" id="SM00342">
    <property type="entry name" value="HTH_ARAC"/>
    <property type="match status" value="1"/>
</dbReference>
<dbReference type="PANTHER" id="PTHR43280:SF32">
    <property type="entry name" value="TRANSCRIPTIONAL REGULATORY PROTEIN"/>
    <property type="match status" value="1"/>
</dbReference>
<dbReference type="Proteomes" id="UP000032668">
    <property type="component" value="Unassembled WGS sequence"/>
</dbReference>
<dbReference type="Pfam" id="PF12833">
    <property type="entry name" value="HTH_18"/>
    <property type="match status" value="1"/>
</dbReference>
<dbReference type="GO" id="GO:0003700">
    <property type="term" value="F:DNA-binding transcription factor activity"/>
    <property type="evidence" value="ECO:0007669"/>
    <property type="project" value="InterPro"/>
</dbReference>
<evidence type="ECO:0000256" key="2">
    <source>
        <dbReference type="ARBA" id="ARBA00023125"/>
    </source>
</evidence>
<dbReference type="InterPro" id="IPR003313">
    <property type="entry name" value="AraC-bd"/>
</dbReference>
<dbReference type="RefSeq" id="WP_048880497.1">
    <property type="nucleotide sequence ID" value="NZ_BANC01000155.1"/>
</dbReference>
<dbReference type="STRING" id="1120923.SAMN02746095_03901"/>
<evidence type="ECO:0000313" key="5">
    <source>
        <dbReference type="EMBL" id="GAN82108.1"/>
    </source>
</evidence>
<dbReference type="SUPFAM" id="SSF51215">
    <property type="entry name" value="Regulatory protein AraC"/>
    <property type="match status" value="1"/>
</dbReference>
<dbReference type="CDD" id="cd06999">
    <property type="entry name" value="cupin_HpaA-like_N"/>
    <property type="match status" value="1"/>
</dbReference>
<evidence type="ECO:0000259" key="4">
    <source>
        <dbReference type="PROSITE" id="PS01124"/>
    </source>
</evidence>
<dbReference type="Gene3D" id="2.60.120.10">
    <property type="entry name" value="Jelly Rolls"/>
    <property type="match status" value="1"/>
</dbReference>
<dbReference type="GO" id="GO:0043565">
    <property type="term" value="F:sequence-specific DNA binding"/>
    <property type="evidence" value="ECO:0007669"/>
    <property type="project" value="InterPro"/>
</dbReference>
<dbReference type="Pfam" id="PF02311">
    <property type="entry name" value="AraC_binding"/>
    <property type="match status" value="1"/>
</dbReference>
<dbReference type="OrthoDB" id="7284377at2"/>
<dbReference type="InterPro" id="IPR037923">
    <property type="entry name" value="HTH-like"/>
</dbReference>
<protein>
    <submittedName>
        <fullName evidence="5">Transcriptional regulator AraC</fullName>
    </submittedName>
</protein>
<dbReference type="InterPro" id="IPR047264">
    <property type="entry name" value="Cupin_HpaA-like_N"/>
</dbReference>
<dbReference type="EMBL" id="BANC01000155">
    <property type="protein sequence ID" value="GAN82108.1"/>
    <property type="molecule type" value="Genomic_DNA"/>
</dbReference>
<reference evidence="5 6" key="1">
    <citation type="submission" date="2012-11" db="EMBL/GenBank/DDBJ databases">
        <title>Whole genome sequence of Acidocella aminolytica 101 = DSM 11237.</title>
        <authorList>
            <person name="Azuma Y."/>
            <person name="Higashiura N."/>
            <person name="Hirakawa H."/>
            <person name="Matsushita K."/>
        </authorList>
    </citation>
    <scope>NUCLEOTIDE SEQUENCE [LARGE SCALE GENOMIC DNA]</scope>
    <source>
        <strain evidence="6">101 / DSM 11237</strain>
    </source>
</reference>